<organism evidence="5 6">
    <name type="scientific">Rubinisphaera brasiliensis (strain ATCC 49424 / DSM 5305 / JCM 21570 / IAM 15109 / NBRC 103401 / IFAM 1448)</name>
    <name type="common">Planctomyces brasiliensis</name>
    <dbReference type="NCBI Taxonomy" id="756272"/>
    <lineage>
        <taxon>Bacteria</taxon>
        <taxon>Pseudomonadati</taxon>
        <taxon>Planctomycetota</taxon>
        <taxon>Planctomycetia</taxon>
        <taxon>Planctomycetales</taxon>
        <taxon>Planctomycetaceae</taxon>
        <taxon>Rubinisphaera</taxon>
    </lineage>
</organism>
<dbReference type="RefSeq" id="WP_013630731.1">
    <property type="nucleotide sequence ID" value="NC_015174.1"/>
</dbReference>
<dbReference type="STRING" id="756272.Plabr_4454"/>
<sequence>MSLQSVNPADEQVFAEHEATSRDELEIRLKKADIAWRDWRNVSYQDRVSLLRKLGQTLRGRHNELALLATNEMGKPIKQAVAEVDKCAMACDYYAEHGPRFLEPRNEETSARRSYVRHDPLGPLLAIMPWNFPYWQVFRAAIPAALVGNPVLLKHASNVLGVAEEIEQIFHHSGFPEGMFATVILDNERTEELIAHPSIRAVTLTGSERAGRSVGAAAGKYIKPSVLELGGSDPFIVLDDADLDKAVETAVTARCQNNGQSCIAAKRFIVVDGIAGQFAEAFTAAMAERKVGDPKDEANDLGPLARVDLRDTLHEQVERSIKQGAKLTTGGKLPDGPGYFYPPTVLTNVEPGMAAFDEETFGPAAAIITASDRHSAIELANQTSFGLGASLWTSDLDLAEQLAGRIQSGAVFINEMVKSDPHLPFGGVKTSGYGRELSREGLLAFANQKTIWVS</sequence>
<dbReference type="FunFam" id="3.40.309.10:FF:000010">
    <property type="entry name" value="Gamma-aminobutyraldehyde dehydrogenase"/>
    <property type="match status" value="1"/>
</dbReference>
<protein>
    <submittedName>
        <fullName evidence="5">Succinate-semialdehyde dehydrogenase (NAD(P)(+))</fullName>
        <ecNumber evidence="5">1.2.1.16</ecNumber>
    </submittedName>
</protein>
<proteinExistence type="inferred from homology"/>
<dbReference type="Pfam" id="PF00171">
    <property type="entry name" value="Aldedh"/>
    <property type="match status" value="1"/>
</dbReference>
<dbReference type="CDD" id="cd07100">
    <property type="entry name" value="ALDH_SSADH1_GabD1"/>
    <property type="match status" value="1"/>
</dbReference>
<name>F0SLC0_RUBBR</name>
<dbReference type="AlphaFoldDB" id="F0SLC0"/>
<evidence type="ECO:0000256" key="1">
    <source>
        <dbReference type="ARBA" id="ARBA00009986"/>
    </source>
</evidence>
<keyword evidence="6" id="KW-1185">Reference proteome</keyword>
<dbReference type="OrthoDB" id="4503395at2"/>
<keyword evidence="2" id="KW-0521">NADP</keyword>
<dbReference type="InterPro" id="IPR016163">
    <property type="entry name" value="Ald_DH_C"/>
</dbReference>
<reference evidence="6" key="1">
    <citation type="submission" date="2011-02" db="EMBL/GenBank/DDBJ databases">
        <title>The complete genome of Planctomyces brasiliensis DSM 5305.</title>
        <authorList>
            <person name="Lucas S."/>
            <person name="Copeland A."/>
            <person name="Lapidus A."/>
            <person name="Bruce D."/>
            <person name="Goodwin L."/>
            <person name="Pitluck S."/>
            <person name="Kyrpides N."/>
            <person name="Mavromatis K."/>
            <person name="Pagani I."/>
            <person name="Ivanova N."/>
            <person name="Ovchinnikova G."/>
            <person name="Lu M."/>
            <person name="Detter J.C."/>
            <person name="Han C."/>
            <person name="Land M."/>
            <person name="Hauser L."/>
            <person name="Markowitz V."/>
            <person name="Cheng J.-F."/>
            <person name="Hugenholtz P."/>
            <person name="Woyke T."/>
            <person name="Wu D."/>
            <person name="Tindall B."/>
            <person name="Pomrenke H.G."/>
            <person name="Brambilla E."/>
            <person name="Klenk H.-P."/>
            <person name="Eisen J.A."/>
        </authorList>
    </citation>
    <scope>NUCLEOTIDE SEQUENCE [LARGE SCALE GENOMIC DNA]</scope>
    <source>
        <strain evidence="6">ATCC 49424 / DSM 5305 / JCM 21570 / NBRC 103401 / IFAM 1448</strain>
    </source>
</reference>
<dbReference type="InterPro" id="IPR044148">
    <property type="entry name" value="ALDH_GabD1-like"/>
</dbReference>
<dbReference type="EC" id="1.2.1.16" evidence="5"/>
<gene>
    <name evidence="5" type="ordered locus">Plabr_4454</name>
</gene>
<dbReference type="eggNOG" id="COG1012">
    <property type="taxonomic scope" value="Bacteria"/>
</dbReference>
<comment type="similarity">
    <text evidence="1">Belongs to the aldehyde dehydrogenase family.</text>
</comment>
<dbReference type="GO" id="GO:0004030">
    <property type="term" value="F:aldehyde dehydrogenase [NAD(P)+] activity"/>
    <property type="evidence" value="ECO:0007669"/>
    <property type="project" value="InterPro"/>
</dbReference>
<dbReference type="InterPro" id="IPR047110">
    <property type="entry name" value="GABD/Sad-like"/>
</dbReference>
<feature type="domain" description="Aldehyde dehydrogenase" evidence="4">
    <location>
        <begin position="3"/>
        <end position="451"/>
    </location>
</feature>
<dbReference type="KEGG" id="pbs:Plabr_4454"/>
<keyword evidence="3 5" id="KW-0560">Oxidoreductase</keyword>
<evidence type="ECO:0000256" key="2">
    <source>
        <dbReference type="ARBA" id="ARBA00022857"/>
    </source>
</evidence>
<evidence type="ECO:0000313" key="5">
    <source>
        <dbReference type="EMBL" id="ADY62026.1"/>
    </source>
</evidence>
<dbReference type="GO" id="GO:0004777">
    <property type="term" value="F:succinate-semialdehyde dehydrogenase (NAD+) activity"/>
    <property type="evidence" value="ECO:0007669"/>
    <property type="project" value="TreeGrafter"/>
</dbReference>
<dbReference type="PANTHER" id="PTHR43217:SF1">
    <property type="entry name" value="SUCCINATE SEMIALDEHYDE DEHYDROGENASE [NAD(P)+] SAD"/>
    <property type="match status" value="1"/>
</dbReference>
<dbReference type="PANTHER" id="PTHR43217">
    <property type="entry name" value="SUCCINATE SEMIALDEHYDE DEHYDROGENASE [NAD(P)+] SAD"/>
    <property type="match status" value="1"/>
</dbReference>
<dbReference type="Gene3D" id="3.40.605.10">
    <property type="entry name" value="Aldehyde Dehydrogenase, Chain A, domain 1"/>
    <property type="match status" value="1"/>
</dbReference>
<dbReference type="Proteomes" id="UP000006860">
    <property type="component" value="Chromosome"/>
</dbReference>
<accession>F0SLC0</accession>
<dbReference type="InterPro" id="IPR015590">
    <property type="entry name" value="Aldehyde_DH_dom"/>
</dbReference>
<dbReference type="FunFam" id="3.40.605.10:FF:000012">
    <property type="entry name" value="NAD-dependent succinate-semialdehyde dehydrogenase"/>
    <property type="match status" value="1"/>
</dbReference>
<dbReference type="InterPro" id="IPR016161">
    <property type="entry name" value="Ald_DH/histidinol_DH"/>
</dbReference>
<evidence type="ECO:0000313" key="6">
    <source>
        <dbReference type="Proteomes" id="UP000006860"/>
    </source>
</evidence>
<dbReference type="HOGENOM" id="CLU_005391_1_0_0"/>
<dbReference type="EMBL" id="CP002546">
    <property type="protein sequence ID" value="ADY62026.1"/>
    <property type="molecule type" value="Genomic_DNA"/>
</dbReference>
<evidence type="ECO:0000256" key="3">
    <source>
        <dbReference type="ARBA" id="ARBA00023002"/>
    </source>
</evidence>
<evidence type="ECO:0000259" key="4">
    <source>
        <dbReference type="Pfam" id="PF00171"/>
    </source>
</evidence>
<dbReference type="InterPro" id="IPR016162">
    <property type="entry name" value="Ald_DH_N"/>
</dbReference>
<dbReference type="SUPFAM" id="SSF53720">
    <property type="entry name" value="ALDH-like"/>
    <property type="match status" value="1"/>
</dbReference>
<dbReference type="Gene3D" id="3.40.309.10">
    <property type="entry name" value="Aldehyde Dehydrogenase, Chain A, domain 2"/>
    <property type="match status" value="1"/>
</dbReference>